<comment type="similarity">
    <text evidence="1 2">Belongs to the enoyl-CoA hydratase/isomerase family.</text>
</comment>
<organism evidence="3 4">
    <name type="scientific">Cupriavidus necator (strain ATCC 43291 / DSM 13513 / CCUG 52238 / LMG 8453 / N-1)</name>
    <name type="common">Ralstonia eutropha</name>
    <dbReference type="NCBI Taxonomy" id="1042878"/>
    <lineage>
        <taxon>Bacteria</taxon>
        <taxon>Pseudomonadati</taxon>
        <taxon>Pseudomonadota</taxon>
        <taxon>Betaproteobacteria</taxon>
        <taxon>Burkholderiales</taxon>
        <taxon>Burkholderiaceae</taxon>
        <taxon>Cupriavidus</taxon>
    </lineage>
</organism>
<dbReference type="HOGENOM" id="CLU_009834_7_3_4"/>
<dbReference type="SUPFAM" id="SSF52096">
    <property type="entry name" value="ClpP/crotonase"/>
    <property type="match status" value="1"/>
</dbReference>
<proteinExistence type="inferred from homology"/>
<dbReference type="AlphaFoldDB" id="F8GUA7"/>
<name>F8GUA7_CUPNN</name>
<gene>
    <name evidence="3" type="ordered locus">CNE_BB1p08990</name>
</gene>
<dbReference type="Pfam" id="PF00378">
    <property type="entry name" value="ECH_1"/>
    <property type="match status" value="1"/>
</dbReference>
<dbReference type="EMBL" id="CP002879">
    <property type="protein sequence ID" value="AEI82311.1"/>
    <property type="molecule type" value="Genomic_DNA"/>
</dbReference>
<reference evidence="3 4" key="1">
    <citation type="journal article" date="2011" name="J. Bacteriol.">
        <title>Complete genome sequence of the type strain Cupriavidus necator N-1.</title>
        <authorList>
            <person name="Poehlein A."/>
            <person name="Kusian B."/>
            <person name="Friedrich B."/>
            <person name="Daniel R."/>
            <person name="Bowien B."/>
        </authorList>
    </citation>
    <scope>NUCLEOTIDE SEQUENCE [LARGE SCALE GENOMIC DNA]</scope>
    <source>
        <strain evidence="4">ATCC 43291 / DSM 13513 / CCUG 52238 / LMG 8453 / N-1</strain>
        <plasmid evidence="3 4">pBB1</plasmid>
    </source>
</reference>
<dbReference type="Proteomes" id="UP000006798">
    <property type="component" value="Plasmid pBB1"/>
</dbReference>
<dbReference type="Gene3D" id="3.90.226.10">
    <property type="entry name" value="2-enoyl-CoA Hydratase, Chain A, domain 1"/>
    <property type="match status" value="1"/>
</dbReference>
<dbReference type="InterPro" id="IPR001753">
    <property type="entry name" value="Enoyl-CoA_hydra/iso"/>
</dbReference>
<dbReference type="PANTHER" id="PTHR42964:SF1">
    <property type="entry name" value="POLYKETIDE BIOSYNTHESIS ENOYL-COA HYDRATASE PKSH-RELATED"/>
    <property type="match status" value="1"/>
</dbReference>
<accession>F8GUA7</accession>
<evidence type="ECO:0000256" key="2">
    <source>
        <dbReference type="RuleBase" id="RU003707"/>
    </source>
</evidence>
<dbReference type="PANTHER" id="PTHR42964">
    <property type="entry name" value="ENOYL-COA HYDRATASE"/>
    <property type="match status" value="1"/>
</dbReference>
<dbReference type="KEGG" id="cnc:CNE_BB1p08990"/>
<keyword evidence="3" id="KW-0456">Lyase</keyword>
<evidence type="ECO:0000313" key="3">
    <source>
        <dbReference type="EMBL" id="AEI82311.1"/>
    </source>
</evidence>
<dbReference type="EC" id="4.2.1.116" evidence="3"/>
<dbReference type="GeneID" id="34311621"/>
<dbReference type="InterPro" id="IPR014748">
    <property type="entry name" value="Enoyl-CoA_hydra_C"/>
</dbReference>
<evidence type="ECO:0000256" key="1">
    <source>
        <dbReference type="ARBA" id="ARBA00005254"/>
    </source>
</evidence>
<dbReference type="InterPro" id="IPR051683">
    <property type="entry name" value="Enoyl-CoA_Hydratase/Isomerase"/>
</dbReference>
<keyword evidence="3" id="KW-0614">Plasmid</keyword>
<dbReference type="RefSeq" id="WP_013959343.1">
    <property type="nucleotide sequence ID" value="NC_015727.1"/>
</dbReference>
<dbReference type="CDD" id="cd06558">
    <property type="entry name" value="crotonase-like"/>
    <property type="match status" value="1"/>
</dbReference>
<sequence>MPESILVERRDNALWLTLNRPDAHNALNRAMTSQLADAFRDAAGDDTIRTVVLTAAGDRTFCAGADLKGDAGGTFATGRAENPLVQVYRAMRDCHKPIIGRINGSALGGGLGLVSACDLAFAAAHARFGTPEVKVGVFPMMITTYLIRQLPRRRYWEMAFLGEPLSAEEAQRYHLINRAVPARELDGHVADVIARLEANSPNALRLGKQALDLMQDMSVDQTLAYAELMIERLAGSDEAREGMAAFAEKRKPRWASVQRGRHE</sequence>
<dbReference type="PROSITE" id="PS00166">
    <property type="entry name" value="ENOYL_COA_HYDRATASE"/>
    <property type="match status" value="1"/>
</dbReference>
<geneLocation type="plasmid" evidence="3 4">
    <name>pBB1</name>
</geneLocation>
<protein>
    <submittedName>
        <fullName evidence="3">3-hydroxypropionyl-coenzyme A dehydratase</fullName>
        <ecNumber evidence="3">4.2.1.116</ecNumber>
    </submittedName>
</protein>
<dbReference type="Gene3D" id="1.10.12.10">
    <property type="entry name" value="Lyase 2-enoyl-coa Hydratase, Chain A, domain 2"/>
    <property type="match status" value="1"/>
</dbReference>
<evidence type="ECO:0000313" key="4">
    <source>
        <dbReference type="Proteomes" id="UP000006798"/>
    </source>
</evidence>
<dbReference type="InterPro" id="IPR018376">
    <property type="entry name" value="Enoyl-CoA_hyd/isom_CS"/>
</dbReference>
<dbReference type="GO" id="GO:0043956">
    <property type="term" value="F:3-hydroxypropionyl-CoA dehydratase activity"/>
    <property type="evidence" value="ECO:0007669"/>
    <property type="project" value="UniProtKB-EC"/>
</dbReference>
<dbReference type="InterPro" id="IPR029045">
    <property type="entry name" value="ClpP/crotonase-like_dom_sf"/>
</dbReference>